<evidence type="ECO:0000256" key="6">
    <source>
        <dbReference type="ARBA" id="ARBA00023324"/>
    </source>
</evidence>
<keyword evidence="6 8" id="KW-0376">Hydrogen peroxide</keyword>
<dbReference type="PROSITE" id="PS00436">
    <property type="entry name" value="PEROXIDASE_2"/>
    <property type="match status" value="1"/>
</dbReference>
<dbReference type="InterPro" id="IPR019793">
    <property type="entry name" value="Peroxidases_heam-ligand_BS"/>
</dbReference>
<organism evidence="12 13">
    <name type="scientific">Nocardioides plantarum</name>
    <dbReference type="NCBI Taxonomy" id="29299"/>
    <lineage>
        <taxon>Bacteria</taxon>
        <taxon>Bacillati</taxon>
        <taxon>Actinomycetota</taxon>
        <taxon>Actinomycetes</taxon>
        <taxon>Propionibacteriales</taxon>
        <taxon>Nocardioidaceae</taxon>
        <taxon>Nocardioides</taxon>
    </lineage>
</organism>
<dbReference type="SUPFAM" id="SSF48113">
    <property type="entry name" value="Heme-dependent peroxidases"/>
    <property type="match status" value="2"/>
</dbReference>
<dbReference type="NCBIfam" id="NF011635">
    <property type="entry name" value="PRK15061.1"/>
    <property type="match status" value="1"/>
</dbReference>
<dbReference type="GO" id="GO:0004601">
    <property type="term" value="F:peroxidase activity"/>
    <property type="evidence" value="ECO:0007669"/>
    <property type="project" value="UniProtKB-KW"/>
</dbReference>
<feature type="region of interest" description="Disordered" evidence="10">
    <location>
        <begin position="1"/>
        <end position="55"/>
    </location>
</feature>
<dbReference type="InterPro" id="IPR000763">
    <property type="entry name" value="Catalase_peroxidase"/>
</dbReference>
<dbReference type="Pfam" id="PF00141">
    <property type="entry name" value="peroxidase"/>
    <property type="match status" value="2"/>
</dbReference>
<dbReference type="InterPro" id="IPR002016">
    <property type="entry name" value="Haem_peroxidase"/>
</dbReference>
<dbReference type="PRINTS" id="PR00458">
    <property type="entry name" value="PEROXIDASE"/>
</dbReference>
<evidence type="ECO:0000313" key="13">
    <source>
        <dbReference type="Proteomes" id="UP001589750"/>
    </source>
</evidence>
<evidence type="ECO:0000313" key="12">
    <source>
        <dbReference type="EMBL" id="MFB9313956.1"/>
    </source>
</evidence>
<comment type="cofactor">
    <cofactor evidence="8">
        <name>heme b</name>
        <dbReference type="ChEBI" id="CHEBI:60344"/>
    </cofactor>
    <text evidence="8">Binds 1 heme b (iron(II)-protoporphyrin IX) group per dimer.</text>
</comment>
<dbReference type="HAMAP" id="MF_01961">
    <property type="entry name" value="Catal_peroxid"/>
    <property type="match status" value="1"/>
</dbReference>
<dbReference type="PANTHER" id="PTHR30555">
    <property type="entry name" value="HYDROPEROXIDASE I, BIFUNCTIONAL CATALASE-PEROXIDASE"/>
    <property type="match status" value="1"/>
</dbReference>
<comment type="caution">
    <text evidence="8">Lacks conserved residue(s) required for the propagation of feature annotation.</text>
</comment>
<comment type="subunit">
    <text evidence="8">Homodimer or homotetramer.</text>
</comment>
<reference evidence="12 13" key="1">
    <citation type="submission" date="2024-09" db="EMBL/GenBank/DDBJ databases">
        <authorList>
            <person name="Sun Q."/>
            <person name="Mori K."/>
        </authorList>
    </citation>
    <scope>NUCLEOTIDE SEQUENCE [LARGE SCALE GENOMIC DNA]</scope>
    <source>
        <strain evidence="12 13">JCM 9626</strain>
    </source>
</reference>
<comment type="catalytic activity">
    <reaction evidence="8 9">
        <text>H2O2 + AH2 = A + 2 H2O</text>
        <dbReference type="Rhea" id="RHEA:30275"/>
        <dbReference type="ChEBI" id="CHEBI:13193"/>
        <dbReference type="ChEBI" id="CHEBI:15377"/>
        <dbReference type="ChEBI" id="CHEBI:16240"/>
        <dbReference type="ChEBI" id="CHEBI:17499"/>
        <dbReference type="EC" id="1.11.1.21"/>
    </reaction>
</comment>
<feature type="site" description="Transition state stabilizer" evidence="8">
    <location>
        <position position="124"/>
    </location>
</feature>
<dbReference type="Gene3D" id="1.10.520.10">
    <property type="match status" value="2"/>
</dbReference>
<dbReference type="CDD" id="cd08200">
    <property type="entry name" value="catalase_peroxidase_2"/>
    <property type="match status" value="1"/>
</dbReference>
<dbReference type="InterPro" id="IPR010255">
    <property type="entry name" value="Haem_peroxidase_sf"/>
</dbReference>
<dbReference type="InterPro" id="IPR019794">
    <property type="entry name" value="Peroxidases_AS"/>
</dbReference>
<evidence type="ECO:0000256" key="5">
    <source>
        <dbReference type="ARBA" id="ARBA00023004"/>
    </source>
</evidence>
<dbReference type="PANTHER" id="PTHR30555:SF0">
    <property type="entry name" value="CATALASE-PEROXIDASE"/>
    <property type="match status" value="1"/>
</dbReference>
<evidence type="ECO:0000259" key="11">
    <source>
        <dbReference type="PROSITE" id="PS50873"/>
    </source>
</evidence>
<dbReference type="RefSeq" id="WP_140007439.1">
    <property type="nucleotide sequence ID" value="NZ_JBHMDG010000015.1"/>
</dbReference>
<evidence type="ECO:0000256" key="1">
    <source>
        <dbReference type="ARBA" id="ARBA00022559"/>
    </source>
</evidence>
<comment type="PTM">
    <text evidence="8">Formation of the three residue Trp-Tyr-Met cross-link is important for the catalase, but not the peroxidase activity of the enzyme.</text>
</comment>
<dbReference type="EMBL" id="JBHMDG010000015">
    <property type="protein sequence ID" value="MFB9313956.1"/>
    <property type="molecule type" value="Genomic_DNA"/>
</dbReference>
<dbReference type="PROSITE" id="PS00435">
    <property type="entry name" value="PEROXIDASE_1"/>
    <property type="match status" value="1"/>
</dbReference>
<name>A0ABV5KBD4_9ACTN</name>
<evidence type="ECO:0000256" key="3">
    <source>
        <dbReference type="ARBA" id="ARBA00022723"/>
    </source>
</evidence>
<dbReference type="PROSITE" id="PS50873">
    <property type="entry name" value="PEROXIDASE_4"/>
    <property type="match status" value="1"/>
</dbReference>
<comment type="function">
    <text evidence="8">Bifunctional enzyme with both catalase and broad-spectrum peroxidase activity.</text>
</comment>
<keyword evidence="3 8" id="KW-0479">Metal-binding</keyword>
<dbReference type="CDD" id="cd00649">
    <property type="entry name" value="catalase_peroxidase_1"/>
    <property type="match status" value="1"/>
</dbReference>
<dbReference type="EC" id="1.11.1.21" evidence="8 9"/>
<dbReference type="NCBIfam" id="TIGR00198">
    <property type="entry name" value="cat_per_HPI"/>
    <property type="match status" value="1"/>
</dbReference>
<keyword evidence="5 8" id="KW-0408">Iron</keyword>
<evidence type="ECO:0000256" key="2">
    <source>
        <dbReference type="ARBA" id="ARBA00022617"/>
    </source>
</evidence>
<evidence type="ECO:0000256" key="7">
    <source>
        <dbReference type="ARBA" id="ARBA00049145"/>
    </source>
</evidence>
<keyword evidence="2 8" id="KW-0349">Heme</keyword>
<protein>
    <recommendedName>
        <fullName evidence="8 9">Catalase-peroxidase</fullName>
        <shortName evidence="8">CP</shortName>
        <ecNumber evidence="8 9">1.11.1.21</ecNumber>
    </recommendedName>
    <alternativeName>
        <fullName evidence="8">Peroxidase/catalase</fullName>
    </alternativeName>
</protein>
<gene>
    <name evidence="8 12" type="primary">katG</name>
    <name evidence="12" type="ORF">ACFFRI_12955</name>
</gene>
<sequence length="756" mass="83204">MTDSQDHPVSPQGVDAKAEAGCPVAPGSATAQGSESENPAIDAPTPVSGGRPHTLKDWWPDSLDLSVLHAHSSKGNPLGADFRYDQEFARLDVEALKRDITEVLTTSQDWWPADFGHYGGLMIRMSWHSAGTYRIYDGRGGAGDGGQRFAPLNSWPDNANLDKARRLLWPVKQKYGQQISWADLIVLAGNVALESMGFETFGFGFGRVDVWEPEEIFWGPEDTWLGDERYADERTLHESLGAVQMGLIYVNPEGPNGNPDPLASARDIRETFARMAMNDEETVALIAGGHTFGKTHGAGNPDLVGPEPEGAPLEQQGLGWISTHESGKGKDAITSGLEVTWTDRPTEWSNRYFEILFGYEWELSESPAGAKQWVAKDADDIIPGPTTDSPRRKPTMLTSDLALRVDPDYEKISRRFLENPEEFRLAFAKAWYKLLHRDMGPVSRFLGPWVAEPQLWQDPVPDVDHALVGEAEVAALKQTVLQSGLSVSELVSTAWASASSFRSTDKRGGANGARIRLEPQRSWEANQPEQLARVLETLEGIQREFNEAGDATISFADLVVLAGSAAVEKAARDAGTDVVVPFRPGRTDATQDQTDVHSFRVLEPRADGFRNYLRSGEKTQPEVLLLDRAYMLDLTAPETTALVGGLRVLGNNVGGAQHGVLTDRPGVLTNDFFTHLLSPGSRWKAAEAEEHVYEIRDLATDEVRWTATAVDLIFGSNSQLRALAEVYAGERAQDRFVRDFVAAWVKVMELDRFDLG</sequence>
<evidence type="ECO:0000256" key="9">
    <source>
        <dbReference type="RuleBase" id="RU003451"/>
    </source>
</evidence>
<feature type="cross-link" description="Tryptophyl-tyrosyl-methioninium (Tyr-Met) (with Trp-127)" evidence="8">
    <location>
        <begin position="249"/>
        <end position="275"/>
    </location>
</feature>
<evidence type="ECO:0000256" key="8">
    <source>
        <dbReference type="HAMAP-Rule" id="MF_01961"/>
    </source>
</evidence>
<comment type="similarity">
    <text evidence="8 9">Belongs to the peroxidase family. Peroxidase/catalase subfamily.</text>
</comment>
<dbReference type="Proteomes" id="UP001589750">
    <property type="component" value="Unassembled WGS sequence"/>
</dbReference>
<feature type="binding site" description="axial binding residue" evidence="8">
    <location>
        <position position="290"/>
    </location>
    <ligand>
        <name>heme b</name>
        <dbReference type="ChEBI" id="CHEBI:60344"/>
    </ligand>
    <ligandPart>
        <name>Fe</name>
        <dbReference type="ChEBI" id="CHEBI:18248"/>
    </ligandPart>
</feature>
<dbReference type="Gene3D" id="1.10.420.10">
    <property type="entry name" value="Peroxidase, domain 2"/>
    <property type="match status" value="2"/>
</dbReference>
<proteinExistence type="inferred from homology"/>
<feature type="domain" description="Plant heme peroxidase family profile" evidence="11">
    <location>
        <begin position="161"/>
        <end position="434"/>
    </location>
</feature>
<comment type="catalytic activity">
    <reaction evidence="7 8 9">
        <text>2 H2O2 = O2 + 2 H2O</text>
        <dbReference type="Rhea" id="RHEA:20309"/>
        <dbReference type="ChEBI" id="CHEBI:15377"/>
        <dbReference type="ChEBI" id="CHEBI:15379"/>
        <dbReference type="ChEBI" id="CHEBI:16240"/>
        <dbReference type="EC" id="1.11.1.21"/>
    </reaction>
</comment>
<evidence type="ECO:0000256" key="10">
    <source>
        <dbReference type="SAM" id="MobiDB-lite"/>
    </source>
</evidence>
<feature type="active site" description="Proton acceptor" evidence="8">
    <location>
        <position position="128"/>
    </location>
</feature>
<keyword evidence="13" id="KW-1185">Reference proteome</keyword>
<keyword evidence="4 8" id="KW-0560">Oxidoreductase</keyword>
<accession>A0ABV5KBD4</accession>
<evidence type="ECO:0000256" key="4">
    <source>
        <dbReference type="ARBA" id="ARBA00023002"/>
    </source>
</evidence>
<keyword evidence="1 8" id="KW-0575">Peroxidase</keyword>
<dbReference type="PRINTS" id="PR00460">
    <property type="entry name" value="BPEROXIDASE"/>
</dbReference>
<comment type="caution">
    <text evidence="12">The sequence shown here is derived from an EMBL/GenBank/DDBJ whole genome shotgun (WGS) entry which is preliminary data.</text>
</comment>